<evidence type="ECO:0000256" key="3">
    <source>
        <dbReference type="ARBA" id="ARBA00022840"/>
    </source>
</evidence>
<comment type="similarity">
    <text evidence="7">Belongs to the TRAFAC class myosin-kinesin ATPase superfamily. Kinesin family.</text>
</comment>
<evidence type="ECO:0000256" key="5">
    <source>
        <dbReference type="ARBA" id="ARBA00023175"/>
    </source>
</evidence>
<keyword evidence="3 7" id="KW-0067">ATP-binding</keyword>
<dbReference type="GO" id="GO:0003777">
    <property type="term" value="F:microtubule motor activity"/>
    <property type="evidence" value="ECO:0007669"/>
    <property type="project" value="InterPro"/>
</dbReference>
<protein>
    <recommendedName>
        <fullName evidence="8">Kinesin motor domain-containing protein</fullName>
    </recommendedName>
</protein>
<feature type="binding site" evidence="7">
    <location>
        <begin position="85"/>
        <end position="92"/>
    </location>
    <ligand>
        <name>ATP</name>
        <dbReference type="ChEBI" id="CHEBI:30616"/>
    </ligand>
</feature>
<evidence type="ECO:0000256" key="2">
    <source>
        <dbReference type="ARBA" id="ARBA00022741"/>
    </source>
</evidence>
<dbReference type="GO" id="GO:0008017">
    <property type="term" value="F:microtubule binding"/>
    <property type="evidence" value="ECO:0007669"/>
    <property type="project" value="InterPro"/>
</dbReference>
<evidence type="ECO:0000256" key="6">
    <source>
        <dbReference type="ARBA" id="ARBA00023212"/>
    </source>
</evidence>
<organism evidence="9 10">
    <name type="scientific">Gryllus longicercus</name>
    <dbReference type="NCBI Taxonomy" id="2509291"/>
    <lineage>
        <taxon>Eukaryota</taxon>
        <taxon>Metazoa</taxon>
        <taxon>Ecdysozoa</taxon>
        <taxon>Arthropoda</taxon>
        <taxon>Hexapoda</taxon>
        <taxon>Insecta</taxon>
        <taxon>Pterygota</taxon>
        <taxon>Neoptera</taxon>
        <taxon>Polyneoptera</taxon>
        <taxon>Orthoptera</taxon>
        <taxon>Ensifera</taxon>
        <taxon>Gryllidea</taxon>
        <taxon>Grylloidea</taxon>
        <taxon>Gryllidae</taxon>
        <taxon>Gryllinae</taxon>
        <taxon>Gryllus</taxon>
    </lineage>
</organism>
<dbReference type="EMBL" id="JAZDUA010000542">
    <property type="protein sequence ID" value="KAK7791345.1"/>
    <property type="molecule type" value="Genomic_DNA"/>
</dbReference>
<dbReference type="PANTHER" id="PTHR47968:SF75">
    <property type="entry name" value="CENTROMERE-ASSOCIATED PROTEIN E"/>
    <property type="match status" value="1"/>
</dbReference>
<evidence type="ECO:0000256" key="7">
    <source>
        <dbReference type="PROSITE-ProRule" id="PRU00283"/>
    </source>
</evidence>
<dbReference type="InterPro" id="IPR027417">
    <property type="entry name" value="P-loop_NTPase"/>
</dbReference>
<dbReference type="SMART" id="SM00129">
    <property type="entry name" value="KISc"/>
    <property type="match status" value="1"/>
</dbReference>
<dbReference type="PROSITE" id="PS50067">
    <property type="entry name" value="KINESIN_MOTOR_2"/>
    <property type="match status" value="1"/>
</dbReference>
<dbReference type="GO" id="GO:0007018">
    <property type="term" value="P:microtubule-based movement"/>
    <property type="evidence" value="ECO:0007669"/>
    <property type="project" value="InterPro"/>
</dbReference>
<keyword evidence="6" id="KW-0963">Cytoplasm</keyword>
<proteinExistence type="inferred from homology"/>
<evidence type="ECO:0000313" key="10">
    <source>
        <dbReference type="Proteomes" id="UP001378592"/>
    </source>
</evidence>
<comment type="subcellular location">
    <subcellularLocation>
        <location evidence="1">Cytoplasm</location>
        <location evidence="1">Cytoskeleton</location>
    </subcellularLocation>
</comment>
<keyword evidence="6" id="KW-0206">Cytoskeleton</keyword>
<keyword evidence="10" id="KW-1185">Reference proteome</keyword>
<dbReference type="GO" id="GO:0000278">
    <property type="term" value="P:mitotic cell cycle"/>
    <property type="evidence" value="ECO:0007669"/>
    <property type="project" value="TreeGrafter"/>
</dbReference>
<dbReference type="AlphaFoldDB" id="A0AAN9V7Z7"/>
<sequence>MSDKIQVAIKVRPLVTSEKDVGEFWRVNGNELYLLNNDKQPSGEIFAYDHVFANNSTNMEVFEKVVKPLVNRAVKGFNATIFAYGQTSSGKTHTMLGDQNEAGITQLAVSSMFDFMEKSLGREFLVRASYMEIYNEKVNDLLEQQNNNLKIREGDGKIVVQHLKE</sequence>
<feature type="domain" description="Kinesin motor" evidence="8">
    <location>
        <begin position="4"/>
        <end position="165"/>
    </location>
</feature>
<keyword evidence="5 7" id="KW-0505">Motor protein</keyword>
<evidence type="ECO:0000256" key="1">
    <source>
        <dbReference type="ARBA" id="ARBA00004245"/>
    </source>
</evidence>
<gene>
    <name evidence="9" type="ORF">R5R35_010870</name>
</gene>
<dbReference type="GO" id="GO:0005874">
    <property type="term" value="C:microtubule"/>
    <property type="evidence" value="ECO:0007669"/>
    <property type="project" value="TreeGrafter"/>
</dbReference>
<evidence type="ECO:0000256" key="4">
    <source>
        <dbReference type="ARBA" id="ARBA00023054"/>
    </source>
</evidence>
<keyword evidence="4" id="KW-0175">Coiled coil</keyword>
<dbReference type="InterPro" id="IPR027640">
    <property type="entry name" value="Kinesin-like_fam"/>
</dbReference>
<name>A0AAN9V7Z7_9ORTH</name>
<dbReference type="GO" id="GO:0005524">
    <property type="term" value="F:ATP binding"/>
    <property type="evidence" value="ECO:0007669"/>
    <property type="project" value="UniProtKB-UniRule"/>
</dbReference>
<evidence type="ECO:0000259" key="8">
    <source>
        <dbReference type="PROSITE" id="PS50067"/>
    </source>
</evidence>
<dbReference type="Gene3D" id="3.40.850.10">
    <property type="entry name" value="Kinesin motor domain"/>
    <property type="match status" value="1"/>
</dbReference>
<comment type="caution">
    <text evidence="9">The sequence shown here is derived from an EMBL/GenBank/DDBJ whole genome shotgun (WGS) entry which is preliminary data.</text>
</comment>
<accession>A0AAN9V7Z7</accession>
<reference evidence="9 10" key="1">
    <citation type="submission" date="2024-03" db="EMBL/GenBank/DDBJ databases">
        <title>The genome assembly and annotation of the cricket Gryllus longicercus Weissman &amp; Gray.</title>
        <authorList>
            <person name="Szrajer S."/>
            <person name="Gray D."/>
            <person name="Ylla G."/>
        </authorList>
    </citation>
    <scope>NUCLEOTIDE SEQUENCE [LARGE SCALE GENOMIC DNA]</scope>
    <source>
        <strain evidence="9">DAG 2021-001</strain>
        <tissue evidence="9">Whole body minus gut</tissue>
    </source>
</reference>
<keyword evidence="2 7" id="KW-0547">Nucleotide-binding</keyword>
<dbReference type="SUPFAM" id="SSF52540">
    <property type="entry name" value="P-loop containing nucleoside triphosphate hydrolases"/>
    <property type="match status" value="1"/>
</dbReference>
<dbReference type="InterPro" id="IPR001752">
    <property type="entry name" value="Kinesin_motor_dom"/>
</dbReference>
<dbReference type="Pfam" id="PF00225">
    <property type="entry name" value="Kinesin"/>
    <property type="match status" value="1"/>
</dbReference>
<dbReference type="PANTHER" id="PTHR47968">
    <property type="entry name" value="CENTROMERE PROTEIN E"/>
    <property type="match status" value="1"/>
</dbReference>
<dbReference type="Proteomes" id="UP001378592">
    <property type="component" value="Unassembled WGS sequence"/>
</dbReference>
<evidence type="ECO:0000313" key="9">
    <source>
        <dbReference type="EMBL" id="KAK7791345.1"/>
    </source>
</evidence>
<dbReference type="InterPro" id="IPR036961">
    <property type="entry name" value="Kinesin_motor_dom_sf"/>
</dbReference>